<dbReference type="OrthoDB" id="420195at2759"/>
<dbReference type="InterPro" id="IPR044059">
    <property type="entry name" value="Csn1/TTC4_wheel"/>
</dbReference>
<reference evidence="5" key="1">
    <citation type="submission" date="2021-06" db="EMBL/GenBank/DDBJ databases">
        <authorList>
            <person name="Kallberg Y."/>
            <person name="Tangrot J."/>
            <person name="Rosling A."/>
        </authorList>
    </citation>
    <scope>NUCLEOTIDE SEQUENCE</scope>
    <source>
        <strain evidence="5">FL130A</strain>
    </source>
</reference>
<dbReference type="SUPFAM" id="SSF48452">
    <property type="entry name" value="TPR-like"/>
    <property type="match status" value="1"/>
</dbReference>
<sequence>MDELFDLSKKPIDGGFGNIPEGTLLKEANKVPLFMTELPEEENDTLAALQSLLYDGTPEEVAENFKNQGNECFKAGKTKYQDAIAFYSKALDTNCKDKTIIEACLTNRAAVNLELQNYRKVLTDCAKALKINPRNVKALFRSAKALYMLDKIDQALDCCNLGLEIEPKNKYFQLEKQKCIRQKEFLDKKKREREERARQELERKKVLEKAIKERNIQTETTSDAPDSPNSVYLDAETQQLVWPVFLLYPEYKESDFIAQFNEEHTFLDHLEMVFEHRAPWDIEGKYTPKNVDIYFESASQAFGAKPTLIKVGRKIPLKEVLSHRKYVVRNGIPNFIILPKNAPFTENFLRKYK</sequence>
<name>A0A9N8ZNL3_9GLOM</name>
<comment type="similarity">
    <text evidence="3">Belongs to the TTC4 family.</text>
</comment>
<dbReference type="SMART" id="SM00028">
    <property type="entry name" value="TPR"/>
    <property type="match status" value="3"/>
</dbReference>
<evidence type="ECO:0000313" key="6">
    <source>
        <dbReference type="Proteomes" id="UP000789508"/>
    </source>
</evidence>
<feature type="domain" description="Cns1/TTC4 wheel" evidence="4">
    <location>
        <begin position="235"/>
        <end position="349"/>
    </location>
</feature>
<gene>
    <name evidence="5" type="ORF">ALEPTO_LOCUS3516</name>
</gene>
<dbReference type="Gene3D" id="1.25.40.10">
    <property type="entry name" value="Tetratricopeptide repeat domain"/>
    <property type="match status" value="1"/>
</dbReference>
<keyword evidence="1" id="KW-0677">Repeat</keyword>
<protein>
    <submittedName>
        <fullName evidence="5">13528_t:CDS:1</fullName>
    </submittedName>
</protein>
<dbReference type="InterPro" id="IPR019734">
    <property type="entry name" value="TPR_rpt"/>
</dbReference>
<dbReference type="GO" id="GO:0005829">
    <property type="term" value="C:cytosol"/>
    <property type="evidence" value="ECO:0007669"/>
    <property type="project" value="TreeGrafter"/>
</dbReference>
<dbReference type="Pfam" id="PF18972">
    <property type="entry name" value="Wheel"/>
    <property type="match status" value="1"/>
</dbReference>
<evidence type="ECO:0000259" key="4">
    <source>
        <dbReference type="Pfam" id="PF18972"/>
    </source>
</evidence>
<dbReference type="GO" id="GO:0030544">
    <property type="term" value="F:Hsp70 protein binding"/>
    <property type="evidence" value="ECO:0007669"/>
    <property type="project" value="TreeGrafter"/>
</dbReference>
<comment type="caution">
    <text evidence="5">The sequence shown here is derived from an EMBL/GenBank/DDBJ whole genome shotgun (WGS) entry which is preliminary data.</text>
</comment>
<dbReference type="EMBL" id="CAJVPS010000661">
    <property type="protein sequence ID" value="CAG8501690.1"/>
    <property type="molecule type" value="Genomic_DNA"/>
</dbReference>
<dbReference type="CDD" id="cd21380">
    <property type="entry name" value="CTWD_Cns1"/>
    <property type="match status" value="1"/>
</dbReference>
<evidence type="ECO:0000256" key="3">
    <source>
        <dbReference type="ARBA" id="ARBA00023602"/>
    </source>
</evidence>
<dbReference type="GO" id="GO:0051879">
    <property type="term" value="F:Hsp90 protein binding"/>
    <property type="evidence" value="ECO:0007669"/>
    <property type="project" value="InterPro"/>
</dbReference>
<keyword evidence="6" id="KW-1185">Reference proteome</keyword>
<evidence type="ECO:0000256" key="1">
    <source>
        <dbReference type="ARBA" id="ARBA00022737"/>
    </source>
</evidence>
<organism evidence="5 6">
    <name type="scientific">Ambispora leptoticha</name>
    <dbReference type="NCBI Taxonomy" id="144679"/>
    <lineage>
        <taxon>Eukaryota</taxon>
        <taxon>Fungi</taxon>
        <taxon>Fungi incertae sedis</taxon>
        <taxon>Mucoromycota</taxon>
        <taxon>Glomeromycotina</taxon>
        <taxon>Glomeromycetes</taxon>
        <taxon>Archaeosporales</taxon>
        <taxon>Ambisporaceae</taxon>
        <taxon>Ambispora</taxon>
    </lineage>
</organism>
<dbReference type="Proteomes" id="UP000789508">
    <property type="component" value="Unassembled WGS sequence"/>
</dbReference>
<keyword evidence="2" id="KW-0802">TPR repeat</keyword>
<evidence type="ECO:0000313" key="5">
    <source>
        <dbReference type="EMBL" id="CAG8501690.1"/>
    </source>
</evidence>
<dbReference type="Pfam" id="PF14559">
    <property type="entry name" value="TPR_19"/>
    <property type="match status" value="1"/>
</dbReference>
<proteinExistence type="inferred from homology"/>
<dbReference type="GO" id="GO:0006457">
    <property type="term" value="P:protein folding"/>
    <property type="evidence" value="ECO:0007669"/>
    <property type="project" value="TreeGrafter"/>
</dbReference>
<evidence type="ECO:0000256" key="2">
    <source>
        <dbReference type="ARBA" id="ARBA00022803"/>
    </source>
</evidence>
<dbReference type="AlphaFoldDB" id="A0A9N8ZNL3"/>
<dbReference type="InterPro" id="IPR011990">
    <property type="entry name" value="TPR-like_helical_dom_sf"/>
</dbReference>
<dbReference type="PANTHER" id="PTHR46035">
    <property type="entry name" value="TETRATRICOPEPTIDE REPEAT PROTEIN 4"/>
    <property type="match status" value="1"/>
</dbReference>
<dbReference type="PANTHER" id="PTHR46035:SF1">
    <property type="entry name" value="TETRATRICOPEPTIDE REPEAT PROTEIN 4"/>
    <property type="match status" value="1"/>
</dbReference>
<accession>A0A9N8ZNL3</accession>
<dbReference type="GO" id="GO:0005634">
    <property type="term" value="C:nucleus"/>
    <property type="evidence" value="ECO:0007669"/>
    <property type="project" value="TreeGrafter"/>
</dbReference>